<organism evidence="3 4">
    <name type="scientific">Marasmius crinis-equi</name>
    <dbReference type="NCBI Taxonomy" id="585013"/>
    <lineage>
        <taxon>Eukaryota</taxon>
        <taxon>Fungi</taxon>
        <taxon>Dikarya</taxon>
        <taxon>Basidiomycota</taxon>
        <taxon>Agaricomycotina</taxon>
        <taxon>Agaricomycetes</taxon>
        <taxon>Agaricomycetidae</taxon>
        <taxon>Agaricales</taxon>
        <taxon>Marasmiineae</taxon>
        <taxon>Marasmiaceae</taxon>
        <taxon>Marasmius</taxon>
    </lineage>
</organism>
<reference evidence="3 4" key="1">
    <citation type="submission" date="2024-02" db="EMBL/GenBank/DDBJ databases">
        <title>A draft genome for the cacao thread blight pathogen Marasmius crinis-equi.</title>
        <authorList>
            <person name="Cohen S.P."/>
            <person name="Baruah I.K."/>
            <person name="Amoako-Attah I."/>
            <person name="Bukari Y."/>
            <person name="Meinhardt L.W."/>
            <person name="Bailey B.A."/>
        </authorList>
    </citation>
    <scope>NUCLEOTIDE SEQUENCE [LARGE SCALE GENOMIC DNA]</scope>
    <source>
        <strain evidence="3 4">GH-76</strain>
    </source>
</reference>
<comment type="caution">
    <text evidence="3">The sequence shown here is derived from an EMBL/GenBank/DDBJ whole genome shotgun (WGS) entry which is preliminary data.</text>
</comment>
<dbReference type="Gene3D" id="3.30.2080.10">
    <property type="entry name" value="GH92 mannosidase domain"/>
    <property type="match status" value="1"/>
</dbReference>
<proteinExistence type="predicted"/>
<dbReference type="Proteomes" id="UP001465976">
    <property type="component" value="Unassembled WGS sequence"/>
</dbReference>
<feature type="non-terminal residue" evidence="3">
    <location>
        <position position="180"/>
    </location>
</feature>
<evidence type="ECO:0000259" key="2">
    <source>
        <dbReference type="Pfam" id="PF07971"/>
    </source>
</evidence>
<dbReference type="InterPro" id="IPR012939">
    <property type="entry name" value="Glyco_hydro_92"/>
</dbReference>
<feature type="region of interest" description="Disordered" evidence="1">
    <location>
        <begin position="135"/>
        <end position="154"/>
    </location>
</feature>
<sequence>MALDIAISQVAKNRGDTKGTAKYVQRAQNFNVWNPNVSVPDAPAPGVKRMMQATCFLNAANLDRFYEGSPIIACLIRVLIPPLLASFSPSSPPSAASTSSFEPTDEPSQQISFMYTYADRPGPSTSRSREVLRGNFNTTVRGLPGNDDSDSSSSREITWFNPVFNSTTTMRSVGFTGEGG</sequence>
<dbReference type="Pfam" id="PF07971">
    <property type="entry name" value="Glyco_hydro_92"/>
    <property type="match status" value="1"/>
</dbReference>
<dbReference type="EMBL" id="JBAHYK010002566">
    <property type="protein sequence ID" value="KAL0564819.1"/>
    <property type="molecule type" value="Genomic_DNA"/>
</dbReference>
<evidence type="ECO:0000256" key="1">
    <source>
        <dbReference type="SAM" id="MobiDB-lite"/>
    </source>
</evidence>
<evidence type="ECO:0000313" key="4">
    <source>
        <dbReference type="Proteomes" id="UP001465976"/>
    </source>
</evidence>
<keyword evidence="4" id="KW-1185">Reference proteome</keyword>
<protein>
    <recommendedName>
        <fullName evidence="2">Glycosyl hydrolase family 92 domain-containing protein</fullName>
    </recommendedName>
</protein>
<gene>
    <name evidence="3" type="ORF">V5O48_017219</name>
</gene>
<accession>A0ABR3EPK9</accession>
<evidence type="ECO:0000313" key="3">
    <source>
        <dbReference type="EMBL" id="KAL0564819.1"/>
    </source>
</evidence>
<feature type="domain" description="Glycosyl hydrolase family 92" evidence="2">
    <location>
        <begin position="94"/>
        <end position="154"/>
    </location>
</feature>
<name>A0ABR3EPK9_9AGAR</name>